<protein>
    <submittedName>
        <fullName evidence="1">Uncharacterized protein</fullName>
    </submittedName>
</protein>
<dbReference type="SUPFAM" id="SSF64182">
    <property type="entry name" value="DHH phosphoesterases"/>
    <property type="match status" value="1"/>
</dbReference>
<accession>A0A0G0RER2</accession>
<proteinExistence type="predicted"/>
<dbReference type="EMBL" id="LBYI01000002">
    <property type="protein sequence ID" value="KKR51184.1"/>
    <property type="molecule type" value="Genomic_DNA"/>
</dbReference>
<evidence type="ECO:0000313" key="2">
    <source>
        <dbReference type="Proteomes" id="UP000034531"/>
    </source>
</evidence>
<comment type="caution">
    <text evidence="1">The sequence shown here is derived from an EMBL/GenBank/DDBJ whole genome shotgun (WGS) entry which is preliminary data.</text>
</comment>
<sequence>MSQKIIVTHVSPDFDGIPAIWLLRKFHPDYKNARVELVPAGDNTYNREPVDSNPNVLHVDVGGGRFDHHKTNEFTCGTKLVYEWLVDEGHVKKDDEALRRIVEVVTEIDHGWDSYKWPEPDSDRWEFSLHNVLSGLKGVYPGDNEKHIQFTVDSMEAVYKLLQSKVNAEKEIERDGLKFDTRWGKGVAVLTKNDGIMEVAIKKGYSVVVRKDPQGGYVRVTGSNSHNVDLTRAYDVIKEKDKVGTWFLHASKVLLRNGSTRNPTMKATGMTLEEVVEILKSS</sequence>
<dbReference type="AlphaFoldDB" id="A0A0G0RER2"/>
<dbReference type="Proteomes" id="UP000034531">
    <property type="component" value="Unassembled WGS sequence"/>
</dbReference>
<evidence type="ECO:0000313" key="1">
    <source>
        <dbReference type="EMBL" id="KKR51184.1"/>
    </source>
</evidence>
<name>A0A0G0RER2_9BACT</name>
<gene>
    <name evidence="1" type="ORF">UT84_C0002G0045</name>
</gene>
<reference evidence="1 2" key="1">
    <citation type="journal article" date="2015" name="Nature">
        <title>rRNA introns, odd ribosomes, and small enigmatic genomes across a large radiation of phyla.</title>
        <authorList>
            <person name="Brown C.T."/>
            <person name="Hug L.A."/>
            <person name="Thomas B.C."/>
            <person name="Sharon I."/>
            <person name="Castelle C.J."/>
            <person name="Singh A."/>
            <person name="Wilkins M.J."/>
            <person name="Williams K.H."/>
            <person name="Banfield J.F."/>
        </authorList>
    </citation>
    <scope>NUCLEOTIDE SEQUENCE [LARGE SCALE GENOMIC DNA]</scope>
</reference>
<dbReference type="InterPro" id="IPR038763">
    <property type="entry name" value="DHH_sf"/>
</dbReference>
<organism evidence="1 2">
    <name type="scientific">Candidatus Curtissbacteria bacterium GW2011_GWA1_40_16</name>
    <dbReference type="NCBI Taxonomy" id="1618405"/>
    <lineage>
        <taxon>Bacteria</taxon>
        <taxon>Candidatus Curtissiibacteriota</taxon>
    </lineage>
</organism>